<evidence type="ECO:0000313" key="2">
    <source>
        <dbReference type="Proteomes" id="UP001597519"/>
    </source>
</evidence>
<reference evidence="2" key="1">
    <citation type="journal article" date="2019" name="Int. J. Syst. Evol. Microbiol.">
        <title>The Global Catalogue of Microorganisms (GCM) 10K type strain sequencing project: providing services to taxonomists for standard genome sequencing and annotation.</title>
        <authorList>
            <consortium name="The Broad Institute Genomics Platform"/>
            <consortium name="The Broad Institute Genome Sequencing Center for Infectious Disease"/>
            <person name="Wu L."/>
            <person name="Ma J."/>
        </authorList>
    </citation>
    <scope>NUCLEOTIDE SEQUENCE [LARGE SCALE GENOMIC DNA]</scope>
    <source>
        <strain evidence="2">KCTC 33575</strain>
    </source>
</reference>
<proteinExistence type="predicted"/>
<sequence length="127" mass="14674">MQSVIFIFLVFIALWGAQFILTHYQLKNYYKTIAEMSRRDSGYLGVGVSKKRFGKGVVIILVSDNEDNVIDAKIMSGVTVFTRFEKYSELIGEKIAILKESHHRFNEQTYKALNDAIKKIDNEKYQV</sequence>
<dbReference type="RefSeq" id="WP_377773564.1">
    <property type="nucleotide sequence ID" value="NZ_JBHUOQ010000003.1"/>
</dbReference>
<dbReference type="InterPro" id="IPR009693">
    <property type="entry name" value="Glucitol_operon_activator"/>
</dbReference>
<comment type="caution">
    <text evidence="1">The sequence shown here is derived from an EMBL/GenBank/DDBJ whole genome shotgun (WGS) entry which is preliminary data.</text>
</comment>
<dbReference type="Pfam" id="PF06923">
    <property type="entry name" value="GutM"/>
    <property type="match status" value="1"/>
</dbReference>
<dbReference type="Proteomes" id="UP001597519">
    <property type="component" value="Unassembled WGS sequence"/>
</dbReference>
<keyword evidence="2" id="KW-1185">Reference proteome</keyword>
<evidence type="ECO:0000313" key="1">
    <source>
        <dbReference type="EMBL" id="MFD2830485.1"/>
    </source>
</evidence>
<name>A0ABW5WX60_9STAP</name>
<organism evidence="1 2">
    <name type="scientific">Corticicoccus populi</name>
    <dbReference type="NCBI Taxonomy" id="1812821"/>
    <lineage>
        <taxon>Bacteria</taxon>
        <taxon>Bacillati</taxon>
        <taxon>Bacillota</taxon>
        <taxon>Bacilli</taxon>
        <taxon>Bacillales</taxon>
        <taxon>Staphylococcaceae</taxon>
        <taxon>Corticicoccus</taxon>
    </lineage>
</organism>
<gene>
    <name evidence="1" type="ORF">ACFSX4_08435</name>
</gene>
<dbReference type="EMBL" id="JBHUOQ010000003">
    <property type="protein sequence ID" value="MFD2830485.1"/>
    <property type="molecule type" value="Genomic_DNA"/>
</dbReference>
<protein>
    <submittedName>
        <fullName evidence="1">Transcriptional regulator GutM</fullName>
    </submittedName>
</protein>
<accession>A0ABW5WX60</accession>